<dbReference type="EMBL" id="KN880612">
    <property type="protein sequence ID" value="KIY64930.1"/>
    <property type="molecule type" value="Genomic_DNA"/>
</dbReference>
<feature type="chain" id="PRO_5013987709" description="Hydrophobin" evidence="8">
    <location>
        <begin position="26"/>
        <end position="110"/>
    </location>
</feature>
<dbReference type="OrthoDB" id="4225815at2759"/>
<evidence type="ECO:0000256" key="2">
    <source>
        <dbReference type="ARBA" id="ARBA00010446"/>
    </source>
</evidence>
<sequence>MQFFAALFVALPLLVSSTALPRTTGGDPCGSNGQQLCCKQTHEASSYWTANPVLAAAYGITNPASVQGQIIALDIACIPIIGGAQCQSQTVCCNAQQTGLINVGCVAIQL</sequence>
<accession>A0A0D7B3Y9</accession>
<reference evidence="9 10" key="1">
    <citation type="journal article" date="2015" name="Fungal Genet. Biol.">
        <title>Evolution of novel wood decay mechanisms in Agaricales revealed by the genome sequences of Fistulina hepatica and Cylindrobasidium torrendii.</title>
        <authorList>
            <person name="Floudas D."/>
            <person name="Held B.W."/>
            <person name="Riley R."/>
            <person name="Nagy L.G."/>
            <person name="Koehler G."/>
            <person name="Ransdell A.S."/>
            <person name="Younus H."/>
            <person name="Chow J."/>
            <person name="Chiniquy J."/>
            <person name="Lipzen A."/>
            <person name="Tritt A."/>
            <person name="Sun H."/>
            <person name="Haridas S."/>
            <person name="LaButti K."/>
            <person name="Ohm R.A."/>
            <person name="Kues U."/>
            <person name="Blanchette R.A."/>
            <person name="Grigoriev I.V."/>
            <person name="Minto R.E."/>
            <person name="Hibbett D.S."/>
        </authorList>
    </citation>
    <scope>NUCLEOTIDE SEQUENCE [LARGE SCALE GENOMIC DNA]</scope>
    <source>
        <strain evidence="9 10">FP15055 ss-10</strain>
    </source>
</reference>
<dbReference type="CDD" id="cd23507">
    <property type="entry name" value="hydrophobin_I"/>
    <property type="match status" value="1"/>
</dbReference>
<evidence type="ECO:0000256" key="4">
    <source>
        <dbReference type="ARBA" id="ARBA00022525"/>
    </source>
</evidence>
<keyword evidence="5 8" id="KW-1015">Disulfide bond</keyword>
<dbReference type="Proteomes" id="UP000054007">
    <property type="component" value="Unassembled WGS sequence"/>
</dbReference>
<keyword evidence="8" id="KW-0732">Signal</keyword>
<name>A0A0D7B3Y9_9AGAR</name>
<feature type="signal peptide" evidence="8">
    <location>
        <begin position="1"/>
        <end position="25"/>
    </location>
</feature>
<keyword evidence="3 8" id="KW-0134">Cell wall</keyword>
<dbReference type="AlphaFoldDB" id="A0A0D7B3Y9"/>
<keyword evidence="4 8" id="KW-0964">Secreted</keyword>
<keyword evidence="6" id="KW-0325">Glycoprotein</keyword>
<comment type="similarity">
    <text evidence="2 8">Belongs to the fungal hydrophobin family.</text>
</comment>
<proteinExistence type="inferred from homology"/>
<dbReference type="SMART" id="SM00075">
    <property type="entry name" value="HYDRO"/>
    <property type="match status" value="1"/>
</dbReference>
<dbReference type="GO" id="GO:0005199">
    <property type="term" value="F:structural constituent of cell wall"/>
    <property type="evidence" value="ECO:0007669"/>
    <property type="project" value="InterPro"/>
</dbReference>
<dbReference type="Pfam" id="PF01185">
    <property type="entry name" value="Hydrophobin"/>
    <property type="match status" value="1"/>
</dbReference>
<evidence type="ECO:0000313" key="9">
    <source>
        <dbReference type="EMBL" id="KIY64930.1"/>
    </source>
</evidence>
<evidence type="ECO:0000256" key="7">
    <source>
        <dbReference type="ARBA" id="ARBA00093546"/>
    </source>
</evidence>
<gene>
    <name evidence="9" type="ORF">CYLTODRAFT_412962</name>
</gene>
<evidence type="ECO:0000256" key="1">
    <source>
        <dbReference type="ARBA" id="ARBA00004191"/>
    </source>
</evidence>
<keyword evidence="10" id="KW-1185">Reference proteome</keyword>
<protein>
    <recommendedName>
        <fullName evidence="8">Hydrophobin</fullName>
    </recommendedName>
</protein>
<dbReference type="GO" id="GO:0009277">
    <property type="term" value="C:fungal-type cell wall"/>
    <property type="evidence" value="ECO:0007669"/>
    <property type="project" value="InterPro"/>
</dbReference>
<organism evidence="9 10">
    <name type="scientific">Cylindrobasidium torrendii FP15055 ss-10</name>
    <dbReference type="NCBI Taxonomy" id="1314674"/>
    <lineage>
        <taxon>Eukaryota</taxon>
        <taxon>Fungi</taxon>
        <taxon>Dikarya</taxon>
        <taxon>Basidiomycota</taxon>
        <taxon>Agaricomycotina</taxon>
        <taxon>Agaricomycetes</taxon>
        <taxon>Agaricomycetidae</taxon>
        <taxon>Agaricales</taxon>
        <taxon>Marasmiineae</taxon>
        <taxon>Physalacriaceae</taxon>
        <taxon>Cylindrobasidium</taxon>
    </lineage>
</organism>
<evidence type="ECO:0000256" key="6">
    <source>
        <dbReference type="ARBA" id="ARBA00023180"/>
    </source>
</evidence>
<evidence type="ECO:0000256" key="8">
    <source>
        <dbReference type="RuleBase" id="RU365009"/>
    </source>
</evidence>
<dbReference type="InterPro" id="IPR001338">
    <property type="entry name" value="Class_I_Hydrophobin"/>
</dbReference>
<evidence type="ECO:0000256" key="3">
    <source>
        <dbReference type="ARBA" id="ARBA00022512"/>
    </source>
</evidence>
<comment type="subunit">
    <text evidence="7">Self-assembles to form functional amyloid fibrils called rodlets. Self-assembly into fibrillar rodlets occurs spontaneously at hydrophobic:hydrophilic interfaces and the rodlets further associate laterally to form amphipathic monolayers.</text>
</comment>
<comment type="subcellular location">
    <subcellularLocation>
        <location evidence="1 8">Secreted</location>
        <location evidence="1 8">Cell wall</location>
    </subcellularLocation>
</comment>
<evidence type="ECO:0000313" key="10">
    <source>
        <dbReference type="Proteomes" id="UP000054007"/>
    </source>
</evidence>
<evidence type="ECO:0000256" key="5">
    <source>
        <dbReference type="ARBA" id="ARBA00023157"/>
    </source>
</evidence>